<evidence type="ECO:0000313" key="2">
    <source>
        <dbReference type="EMBL" id="TNJ62232.1"/>
    </source>
</evidence>
<dbReference type="SUPFAM" id="SSF55545">
    <property type="entry name" value="beta-N-acetylhexosaminidase-like domain"/>
    <property type="match status" value="1"/>
</dbReference>
<keyword evidence="3" id="KW-1185">Reference proteome</keyword>
<organism evidence="2 3">
    <name type="scientific">Paenibacillus hemerocallicola</name>
    <dbReference type="NCBI Taxonomy" id="1172614"/>
    <lineage>
        <taxon>Bacteria</taxon>
        <taxon>Bacillati</taxon>
        <taxon>Bacillota</taxon>
        <taxon>Bacilli</taxon>
        <taxon>Bacillales</taxon>
        <taxon>Paenibacillaceae</taxon>
        <taxon>Paenibacillus</taxon>
    </lineage>
</organism>
<evidence type="ECO:0000256" key="1">
    <source>
        <dbReference type="ARBA" id="ARBA00022801"/>
    </source>
</evidence>
<dbReference type="GO" id="GO:0016787">
    <property type="term" value="F:hydrolase activity"/>
    <property type="evidence" value="ECO:0007669"/>
    <property type="project" value="UniProtKB-KW"/>
</dbReference>
<dbReference type="GO" id="GO:0005975">
    <property type="term" value="P:carbohydrate metabolic process"/>
    <property type="evidence" value="ECO:0007669"/>
    <property type="project" value="UniProtKB-ARBA"/>
</dbReference>
<dbReference type="PANTHER" id="PTHR47406:SF2">
    <property type="entry name" value="ALPHA GLUCURONIDASE N-TERMINAL DOMAIN-CONTAINING PROTEIN"/>
    <property type="match status" value="1"/>
</dbReference>
<dbReference type="Pfam" id="PF16126">
    <property type="entry name" value="DUF4838"/>
    <property type="match status" value="1"/>
</dbReference>
<comment type="caution">
    <text evidence="2">The sequence shown here is derived from an EMBL/GenBank/DDBJ whole genome shotgun (WGS) entry which is preliminary data.</text>
</comment>
<dbReference type="RefSeq" id="WP_139606261.1">
    <property type="nucleotide sequence ID" value="NZ_VDCQ01000063.1"/>
</dbReference>
<protein>
    <submittedName>
        <fullName evidence="2">DUF4838 domain-containing protein</fullName>
    </submittedName>
</protein>
<dbReference type="Proteomes" id="UP000307943">
    <property type="component" value="Unassembled WGS sequence"/>
</dbReference>
<accession>A0A5C4SZL1</accession>
<dbReference type="PANTHER" id="PTHR47406">
    <property type="entry name" value="COAGULATION FACTOR 5/8 TYPE, C-TERMINAL"/>
    <property type="match status" value="1"/>
</dbReference>
<proteinExistence type="predicted"/>
<dbReference type="EMBL" id="VDCQ01000063">
    <property type="protein sequence ID" value="TNJ62232.1"/>
    <property type="molecule type" value="Genomic_DNA"/>
</dbReference>
<dbReference type="OrthoDB" id="2481329at2"/>
<name>A0A5C4SZL1_9BACL</name>
<dbReference type="Gene3D" id="3.30.379.10">
    <property type="entry name" value="Chitobiase/beta-hexosaminidase domain 2-like"/>
    <property type="match status" value="1"/>
</dbReference>
<dbReference type="InterPro" id="IPR032287">
    <property type="entry name" value="DUF4838"/>
</dbReference>
<keyword evidence="1" id="KW-0378">Hydrolase</keyword>
<sequence>MTEASSVAACLDIVRDGQARAVVLIDYETDERTRDAACKLVHYVRTATGSEIPLMTEKQLAAAGEGWSDAVRLYVGIVPADQERPIRDAIAELNVDGFVIYPGDNRLTIIGPTPWGTQFGVFEFLERYVGVRWLLPGQDGEDVPAVSTIRAAPEIVRDQPAFLSQRFYIRPGNGILFWDWYNDWALHNRMHEKVNPAHNLFQLFPPEKYGKSHPEFYPKGRVPEGRIMWQPSFTNPDTVTEAIETICRYFDSHPDETAYSLAVNDSGGYCEEDPDHPRYPNRLNSVGSQNMSNLYYTWVNQVAEGVLKRHPDKYFGVLAYAQVYDPPTGVKLHPHVVPFITDDRLSWADPNAETDGKALTEKWLKAAPGLGFYEYLYGSPYAVPRIYPHHMAKVYRYARDAGVRSQIAEAYANYGEGPKLWLAAKLLWNPDADVDALLQEWYERAVGPEAAPYLAAYYDHWERFWTERVPETTWFRNWYAMKPHSNYMHLHITSYLQAVTDEDMEKSREWLEQMTARTQTAAQRKRSRMIMKQFEYYEACVFSYPRNLNIRPIAQSTDGLAWLDKYVRSLKLADERLVMVKDFNLDPWLIHGYSPDIFRFDTMWSGFNDRMMQALTAWIAAEGESGAVRKRIRQLLESESSKVRRYVKLLLAAADRRESLNADSSFESEVGESASYRFEPGGEGTIRRTDRVARTGSHSILMKGITRQGSISHTFSPAPGSYGMTAKVFTAENTIKSRGNVYMTVEFLDGEARSLSQVQTDRRLVDDASGSWTTVAWVGDVPEEIEGSRVAGVRIALFASLFFKEEELFVDDWSFLRLD</sequence>
<dbReference type="AlphaFoldDB" id="A0A5C4SZL1"/>
<gene>
    <name evidence="2" type="ORF">FE784_31590</name>
</gene>
<reference evidence="2 3" key="1">
    <citation type="submission" date="2019-05" db="EMBL/GenBank/DDBJ databases">
        <title>We sequenced the genome of Paenibacillus hemerocallicola KCTC 33185 for further insight into its adaptation and study the phylogeny of Paenibacillus.</title>
        <authorList>
            <person name="Narsing Rao M.P."/>
        </authorList>
    </citation>
    <scope>NUCLEOTIDE SEQUENCE [LARGE SCALE GENOMIC DNA]</scope>
    <source>
        <strain evidence="2 3">KCTC 33185</strain>
    </source>
</reference>
<evidence type="ECO:0000313" key="3">
    <source>
        <dbReference type="Proteomes" id="UP000307943"/>
    </source>
</evidence>
<dbReference type="InterPro" id="IPR029018">
    <property type="entry name" value="Hex-like_dom2"/>
</dbReference>